<sequence>MMLFEPLNWDGHKRSEVYHAARLSMLHDRVLKRMDRLDHLADEVERAAAILVDLTHASAAEAFQDAVFRNPSAAFLQLEAGQTLGL</sequence>
<dbReference type="EMBL" id="JAMYPJ010000075">
    <property type="protein sequence ID" value="MER8937417.1"/>
    <property type="molecule type" value="Genomic_DNA"/>
</dbReference>
<name>A0ABV1YQF0_9HYPH</name>
<accession>A0ABV1YQF0</accession>
<reference evidence="1 2" key="1">
    <citation type="journal article" date="2024" name="Proc. Natl. Acad. Sci. U.S.A.">
        <title>The evolutionary genomics of adaptation to stress in wild rhizobium bacteria.</title>
        <authorList>
            <person name="Kehlet-Delgado H."/>
            <person name="Montoya A.P."/>
            <person name="Jensen K.T."/>
            <person name="Wendlandt C.E."/>
            <person name="Dexheimer C."/>
            <person name="Roberts M."/>
            <person name="Torres Martinez L."/>
            <person name="Friesen M.L."/>
            <person name="Griffitts J.S."/>
            <person name="Porter S.S."/>
        </authorList>
    </citation>
    <scope>NUCLEOTIDE SEQUENCE [LARGE SCALE GENOMIC DNA]</scope>
    <source>
        <strain evidence="1 2">M0729</strain>
    </source>
</reference>
<dbReference type="RefSeq" id="WP_013894079.1">
    <property type="nucleotide sequence ID" value="NZ_JAMYMY010000070.1"/>
</dbReference>
<dbReference type="Proteomes" id="UP001464387">
    <property type="component" value="Unassembled WGS sequence"/>
</dbReference>
<gene>
    <name evidence="1" type="ORF">NKI33_31230</name>
</gene>
<proteinExistence type="predicted"/>
<evidence type="ECO:0000313" key="2">
    <source>
        <dbReference type="Proteomes" id="UP001464387"/>
    </source>
</evidence>
<organism evidence="1 2">
    <name type="scientific">Mesorhizobium opportunistum</name>
    <dbReference type="NCBI Taxonomy" id="593909"/>
    <lineage>
        <taxon>Bacteria</taxon>
        <taxon>Pseudomonadati</taxon>
        <taxon>Pseudomonadota</taxon>
        <taxon>Alphaproteobacteria</taxon>
        <taxon>Hyphomicrobiales</taxon>
        <taxon>Phyllobacteriaceae</taxon>
        <taxon>Mesorhizobium</taxon>
    </lineage>
</organism>
<evidence type="ECO:0000313" key="1">
    <source>
        <dbReference type="EMBL" id="MER8937417.1"/>
    </source>
</evidence>
<keyword evidence="2" id="KW-1185">Reference proteome</keyword>
<protein>
    <submittedName>
        <fullName evidence="1">Uncharacterized protein</fullName>
    </submittedName>
</protein>
<comment type="caution">
    <text evidence="1">The sequence shown here is derived from an EMBL/GenBank/DDBJ whole genome shotgun (WGS) entry which is preliminary data.</text>
</comment>